<dbReference type="SUPFAM" id="SSF53448">
    <property type="entry name" value="Nucleotide-diphospho-sugar transferases"/>
    <property type="match status" value="1"/>
</dbReference>
<dbReference type="Gene3D" id="3.90.550.10">
    <property type="entry name" value="Spore Coat Polysaccharide Biosynthesis Protein SpsA, Chain A"/>
    <property type="match status" value="1"/>
</dbReference>
<dbReference type="RefSeq" id="WP_262064673.1">
    <property type="nucleotide sequence ID" value="NZ_JAMXOD010000001.1"/>
</dbReference>
<keyword evidence="2" id="KW-0548">Nucleotidyltransferase</keyword>
<dbReference type="PANTHER" id="PTHR43584">
    <property type="entry name" value="NUCLEOTIDYL TRANSFERASE"/>
    <property type="match status" value="1"/>
</dbReference>
<dbReference type="InterPro" id="IPR005835">
    <property type="entry name" value="NTP_transferase_dom"/>
</dbReference>
<accession>A0ABT1E4X6</accession>
<dbReference type="InterPro" id="IPR029044">
    <property type="entry name" value="Nucleotide-diphossugar_trans"/>
</dbReference>
<dbReference type="Pfam" id="PF00483">
    <property type="entry name" value="NTP_transferase"/>
    <property type="match status" value="1"/>
</dbReference>
<evidence type="ECO:0000259" key="3">
    <source>
        <dbReference type="Pfam" id="PF00483"/>
    </source>
</evidence>
<evidence type="ECO:0000256" key="2">
    <source>
        <dbReference type="ARBA" id="ARBA00022695"/>
    </source>
</evidence>
<dbReference type="Proteomes" id="UP001523566">
    <property type="component" value="Unassembled WGS sequence"/>
</dbReference>
<sequence length="306" mass="35134">MKKPILLIMAAGMGSRYGGLKQIDPVDSAGHIIMDYSIYDAKRAGFEDVVFIIKRENEESFKEAIGNRISKHMKVHYCYQEVSQVPSEFEVPKDRVKPWGTAHAVLACKEVVEGPFVVINADDFYGREAFQLVYDFLMKTEEDEVYRYAMVGYELRNTVTDNGSVSRGVCELSPEKELLSITERTRIEKRNGEIAYTLDEGETYHVLPEDTLVSMNMWGFSKSLMEEIERGFRDFLKETLQSNPLKGEYYLPGVVSRLMEEKRASVKVLKTADKWYGITYKEDKKEVEEGLSNMRSQGIYEANLLE</sequence>
<proteinExistence type="predicted"/>
<reference evidence="4 5" key="1">
    <citation type="journal article" date="2022" name="Genome Biol. Evol.">
        <title>Host diet, physiology and behaviors set the stage for Lachnospiraceae cladogenesis.</title>
        <authorList>
            <person name="Vera-Ponce De Leon A."/>
            <person name="Schneider M."/>
            <person name="Jahnes B.C."/>
            <person name="Sadowski V."/>
            <person name="Camuy-Velez L.A."/>
            <person name="Duan J."/>
            <person name="Sabree Z.L."/>
        </authorList>
    </citation>
    <scope>NUCLEOTIDE SEQUENCE [LARGE SCALE GENOMIC DNA]</scope>
    <source>
        <strain evidence="4 5">PAL113</strain>
    </source>
</reference>
<keyword evidence="5" id="KW-1185">Reference proteome</keyword>
<evidence type="ECO:0000313" key="5">
    <source>
        <dbReference type="Proteomes" id="UP001523566"/>
    </source>
</evidence>
<name>A0ABT1E4X6_9FIRM</name>
<dbReference type="InterPro" id="IPR050065">
    <property type="entry name" value="GlmU-like"/>
</dbReference>
<feature type="domain" description="Nucleotidyl transferase" evidence="3">
    <location>
        <begin position="7"/>
        <end position="165"/>
    </location>
</feature>
<keyword evidence="1" id="KW-0808">Transferase</keyword>
<organism evidence="4 5">
    <name type="scientific">Aequitasia blattaphilus</name>
    <dbReference type="NCBI Taxonomy" id="2949332"/>
    <lineage>
        <taxon>Bacteria</taxon>
        <taxon>Bacillati</taxon>
        <taxon>Bacillota</taxon>
        <taxon>Clostridia</taxon>
        <taxon>Lachnospirales</taxon>
        <taxon>Lachnospiraceae</taxon>
        <taxon>Aequitasia</taxon>
    </lineage>
</organism>
<evidence type="ECO:0000313" key="4">
    <source>
        <dbReference type="EMBL" id="MCP1100885.1"/>
    </source>
</evidence>
<gene>
    <name evidence="4" type="ORF">NK125_00455</name>
</gene>
<protein>
    <submittedName>
        <fullName evidence="4">Sugar phosphate nucleotidyltransferase</fullName>
    </submittedName>
</protein>
<evidence type="ECO:0000256" key="1">
    <source>
        <dbReference type="ARBA" id="ARBA00022679"/>
    </source>
</evidence>
<comment type="caution">
    <text evidence="4">The sequence shown here is derived from an EMBL/GenBank/DDBJ whole genome shotgun (WGS) entry which is preliminary data.</text>
</comment>
<dbReference type="EMBL" id="JAMZFW010000001">
    <property type="protein sequence ID" value="MCP1100885.1"/>
    <property type="molecule type" value="Genomic_DNA"/>
</dbReference>
<dbReference type="PANTHER" id="PTHR43584:SF8">
    <property type="entry name" value="N-ACETYLMURAMATE ALPHA-1-PHOSPHATE URIDYLYLTRANSFERASE"/>
    <property type="match status" value="1"/>
</dbReference>